<evidence type="ECO:0000313" key="4">
    <source>
        <dbReference type="Proteomes" id="UP001595765"/>
    </source>
</evidence>
<dbReference type="RefSeq" id="WP_386436840.1">
    <property type="nucleotide sequence ID" value="NZ_JBHSBB010000030.1"/>
</dbReference>
<evidence type="ECO:0000256" key="1">
    <source>
        <dbReference type="SAM" id="MobiDB-lite"/>
    </source>
</evidence>
<feature type="compositionally biased region" description="Polar residues" evidence="1">
    <location>
        <begin position="242"/>
        <end position="254"/>
    </location>
</feature>
<feature type="transmembrane region" description="Helical" evidence="2">
    <location>
        <begin position="40"/>
        <end position="60"/>
    </location>
</feature>
<accession>A0ABV8HVM3</accession>
<feature type="transmembrane region" description="Helical" evidence="2">
    <location>
        <begin position="16"/>
        <end position="34"/>
    </location>
</feature>
<keyword evidence="2" id="KW-0812">Transmembrane</keyword>
<feature type="region of interest" description="Disordered" evidence="1">
    <location>
        <begin position="227"/>
        <end position="254"/>
    </location>
</feature>
<comment type="caution">
    <text evidence="3">The sequence shown here is derived from an EMBL/GenBank/DDBJ whole genome shotgun (WGS) entry which is preliminary data.</text>
</comment>
<evidence type="ECO:0000313" key="3">
    <source>
        <dbReference type="EMBL" id="MFC4035973.1"/>
    </source>
</evidence>
<reference evidence="4" key="1">
    <citation type="journal article" date="2019" name="Int. J. Syst. Evol. Microbiol.">
        <title>The Global Catalogue of Microorganisms (GCM) 10K type strain sequencing project: providing services to taxonomists for standard genome sequencing and annotation.</title>
        <authorList>
            <consortium name="The Broad Institute Genomics Platform"/>
            <consortium name="The Broad Institute Genome Sequencing Center for Infectious Disease"/>
            <person name="Wu L."/>
            <person name="Ma J."/>
        </authorList>
    </citation>
    <scope>NUCLEOTIDE SEQUENCE [LARGE SCALE GENOMIC DNA]</scope>
    <source>
        <strain evidence="4">CGMCC 4.7237</strain>
    </source>
</reference>
<keyword evidence="4" id="KW-1185">Reference proteome</keyword>
<evidence type="ECO:0008006" key="5">
    <source>
        <dbReference type="Google" id="ProtNLM"/>
    </source>
</evidence>
<organism evidence="3 4">
    <name type="scientific">Streptomyces polygonati</name>
    <dbReference type="NCBI Taxonomy" id="1617087"/>
    <lineage>
        <taxon>Bacteria</taxon>
        <taxon>Bacillati</taxon>
        <taxon>Actinomycetota</taxon>
        <taxon>Actinomycetes</taxon>
        <taxon>Kitasatosporales</taxon>
        <taxon>Streptomycetaceae</taxon>
        <taxon>Streptomyces</taxon>
    </lineage>
</organism>
<keyword evidence="2" id="KW-0472">Membrane</keyword>
<protein>
    <recommendedName>
        <fullName evidence="5">PH domain-containing protein</fullName>
    </recommendedName>
</protein>
<dbReference type="EMBL" id="JBHSBB010000030">
    <property type="protein sequence ID" value="MFC4035973.1"/>
    <property type="molecule type" value="Genomic_DNA"/>
</dbReference>
<evidence type="ECO:0000256" key="2">
    <source>
        <dbReference type="SAM" id="Phobius"/>
    </source>
</evidence>
<sequence>MEFTRSGRLRRQGKRWTGWGLVAEVGAIGWVVAARGESRGTAFLAMAMAALVVLTGVRTSRKARLPFRLRIDEYGVTLLEGRLDWARIEGIGLRYGGSSGKSAEWDNGRIPDLPDPDLFLYPAEGVTLPGRRRSYVRDRVAYLLVDCAEVDQGLPAVIEALKRYAGSRFESAPRRSRGPVGPGAAAYAAGAAPGDAGPLDAGPADAVPADAVPLDAGPADGVPVLPLPPGTLGEFGPPPWNTSPSAPSEPRTFSSPHNTGAWLLTSLAVAVAGTFLTARFVLAHDMVGGAQVVVLWPLAAGAGWYGGYRFFRRWTRPLRLRIGPDGITMRDFAATELVFGWHQVAAVTVGPRPGTTDKHPWLLLWPVPGERFSLPRTDLVDGHETYALVRLRRLRDGDQVEAVTREFAGPRYAEPA</sequence>
<feature type="transmembrane region" description="Helical" evidence="2">
    <location>
        <begin position="261"/>
        <end position="282"/>
    </location>
</feature>
<feature type="region of interest" description="Disordered" evidence="1">
    <location>
        <begin position="171"/>
        <end position="213"/>
    </location>
</feature>
<gene>
    <name evidence="3" type="ORF">ACFO3J_31585</name>
</gene>
<feature type="compositionally biased region" description="Low complexity" evidence="1">
    <location>
        <begin position="178"/>
        <end position="213"/>
    </location>
</feature>
<dbReference type="Proteomes" id="UP001595765">
    <property type="component" value="Unassembled WGS sequence"/>
</dbReference>
<keyword evidence="2" id="KW-1133">Transmembrane helix</keyword>
<feature type="transmembrane region" description="Helical" evidence="2">
    <location>
        <begin position="294"/>
        <end position="311"/>
    </location>
</feature>
<name>A0ABV8HVM3_9ACTN</name>
<proteinExistence type="predicted"/>